<feature type="region of interest" description="Disordered" evidence="1">
    <location>
        <begin position="87"/>
        <end position="115"/>
    </location>
</feature>
<feature type="compositionally biased region" description="Low complexity" evidence="1">
    <location>
        <begin position="8"/>
        <end position="24"/>
    </location>
</feature>
<dbReference type="GO" id="GO:0032502">
    <property type="term" value="P:developmental process"/>
    <property type="evidence" value="ECO:0007669"/>
    <property type="project" value="TreeGrafter"/>
</dbReference>
<feature type="domain" description="BHLH" evidence="2">
    <location>
        <begin position="109"/>
        <end position="161"/>
    </location>
</feature>
<accession>A0A8B6E3C6</accession>
<dbReference type="PROSITE" id="PS50888">
    <property type="entry name" value="BHLH"/>
    <property type="match status" value="1"/>
</dbReference>
<keyword evidence="4" id="KW-1185">Reference proteome</keyword>
<dbReference type="SUPFAM" id="SSF47459">
    <property type="entry name" value="HLH, helix-loop-helix DNA-binding domain"/>
    <property type="match status" value="1"/>
</dbReference>
<evidence type="ECO:0000313" key="3">
    <source>
        <dbReference type="EMBL" id="VDI27685.1"/>
    </source>
</evidence>
<protein>
    <recommendedName>
        <fullName evidence="2">BHLH domain-containing protein</fullName>
    </recommendedName>
</protein>
<name>A0A8B6E3C6_MYTGA</name>
<dbReference type="Pfam" id="PF00010">
    <property type="entry name" value="HLH"/>
    <property type="match status" value="1"/>
</dbReference>
<gene>
    <name evidence="3" type="ORF">MGAL_10B085318</name>
</gene>
<dbReference type="SMART" id="SM00353">
    <property type="entry name" value="HLH"/>
    <property type="match status" value="1"/>
</dbReference>
<evidence type="ECO:0000259" key="2">
    <source>
        <dbReference type="PROSITE" id="PS50888"/>
    </source>
</evidence>
<proteinExistence type="predicted"/>
<dbReference type="InterPro" id="IPR011598">
    <property type="entry name" value="bHLH_dom"/>
</dbReference>
<dbReference type="EMBL" id="UYJE01004393">
    <property type="protein sequence ID" value="VDI27685.1"/>
    <property type="molecule type" value="Genomic_DNA"/>
</dbReference>
<organism evidence="3 4">
    <name type="scientific">Mytilus galloprovincialis</name>
    <name type="common">Mediterranean mussel</name>
    <dbReference type="NCBI Taxonomy" id="29158"/>
    <lineage>
        <taxon>Eukaryota</taxon>
        <taxon>Metazoa</taxon>
        <taxon>Spiralia</taxon>
        <taxon>Lophotrochozoa</taxon>
        <taxon>Mollusca</taxon>
        <taxon>Bivalvia</taxon>
        <taxon>Autobranchia</taxon>
        <taxon>Pteriomorphia</taxon>
        <taxon>Mytilida</taxon>
        <taxon>Mytiloidea</taxon>
        <taxon>Mytilidae</taxon>
        <taxon>Mytilinae</taxon>
        <taxon>Mytilus</taxon>
    </lineage>
</organism>
<reference evidence="3" key="1">
    <citation type="submission" date="2018-11" db="EMBL/GenBank/DDBJ databases">
        <authorList>
            <person name="Alioto T."/>
            <person name="Alioto T."/>
        </authorList>
    </citation>
    <scope>NUCLEOTIDE SEQUENCE</scope>
</reference>
<sequence>MYSDQPIYDSDSVTSYNSSTSSPSVDGVIFTENVQEWFQLDQSFNQEVPSDINVYPHEQYWQVDSNGQATSSNYTYIFDTLPAYNGNGQSKPSVDKSGKSKRRRTQTAYQRKAANVRERRRMGTMNTAFDELRQRLPAFEYEKKLSRIETLKLAMTYISFMKDLSEGSDPNNISLCQYQDFKDKVLQNMNEETKETQNDL</sequence>
<dbReference type="Gene3D" id="4.10.280.10">
    <property type="entry name" value="Helix-loop-helix DNA-binding domain"/>
    <property type="match status" value="1"/>
</dbReference>
<comment type="caution">
    <text evidence="3">The sequence shown here is derived from an EMBL/GenBank/DDBJ whole genome shotgun (WGS) entry which is preliminary data.</text>
</comment>
<dbReference type="OrthoDB" id="10048995at2759"/>
<dbReference type="InterPro" id="IPR050283">
    <property type="entry name" value="E-box_TF_Regulators"/>
</dbReference>
<dbReference type="AlphaFoldDB" id="A0A8B6E3C6"/>
<feature type="region of interest" description="Disordered" evidence="1">
    <location>
        <begin position="1"/>
        <end position="24"/>
    </location>
</feature>
<dbReference type="GO" id="GO:0046983">
    <property type="term" value="F:protein dimerization activity"/>
    <property type="evidence" value="ECO:0007669"/>
    <property type="project" value="InterPro"/>
</dbReference>
<dbReference type="PANTHER" id="PTHR23349">
    <property type="entry name" value="BASIC HELIX-LOOP-HELIX TRANSCRIPTION FACTOR, TWIST"/>
    <property type="match status" value="1"/>
</dbReference>
<dbReference type="PANTHER" id="PTHR23349:SF63">
    <property type="entry name" value="FER3-LIKE PROTEIN"/>
    <property type="match status" value="1"/>
</dbReference>
<dbReference type="GO" id="GO:0000977">
    <property type="term" value="F:RNA polymerase II transcription regulatory region sequence-specific DNA binding"/>
    <property type="evidence" value="ECO:0007669"/>
    <property type="project" value="TreeGrafter"/>
</dbReference>
<dbReference type="Proteomes" id="UP000596742">
    <property type="component" value="Unassembled WGS sequence"/>
</dbReference>
<dbReference type="InterPro" id="IPR036638">
    <property type="entry name" value="HLH_DNA-bd_sf"/>
</dbReference>
<dbReference type="GO" id="GO:0000981">
    <property type="term" value="F:DNA-binding transcription factor activity, RNA polymerase II-specific"/>
    <property type="evidence" value="ECO:0007669"/>
    <property type="project" value="TreeGrafter"/>
</dbReference>
<evidence type="ECO:0000313" key="4">
    <source>
        <dbReference type="Proteomes" id="UP000596742"/>
    </source>
</evidence>
<evidence type="ECO:0000256" key="1">
    <source>
        <dbReference type="SAM" id="MobiDB-lite"/>
    </source>
</evidence>